<evidence type="ECO:0000256" key="1">
    <source>
        <dbReference type="SAM" id="SignalP"/>
    </source>
</evidence>
<protein>
    <submittedName>
        <fullName evidence="2">Uncharacterized protein</fullName>
    </submittedName>
</protein>
<dbReference type="AlphaFoldDB" id="A0A922MH79"/>
<organism evidence="2 3">
    <name type="scientific">Spodoptera exigua</name>
    <name type="common">Beet armyworm</name>
    <name type="synonym">Noctua fulgens</name>
    <dbReference type="NCBI Taxonomy" id="7107"/>
    <lineage>
        <taxon>Eukaryota</taxon>
        <taxon>Metazoa</taxon>
        <taxon>Ecdysozoa</taxon>
        <taxon>Arthropoda</taxon>
        <taxon>Hexapoda</taxon>
        <taxon>Insecta</taxon>
        <taxon>Pterygota</taxon>
        <taxon>Neoptera</taxon>
        <taxon>Endopterygota</taxon>
        <taxon>Lepidoptera</taxon>
        <taxon>Glossata</taxon>
        <taxon>Ditrysia</taxon>
        <taxon>Noctuoidea</taxon>
        <taxon>Noctuidae</taxon>
        <taxon>Amphipyrinae</taxon>
        <taxon>Spodoptera</taxon>
    </lineage>
</organism>
<gene>
    <name evidence="2" type="ORF">HF086_005084</name>
</gene>
<dbReference type="EMBL" id="JACEFF010000479">
    <property type="protein sequence ID" value="KAH9636761.1"/>
    <property type="molecule type" value="Genomic_DNA"/>
</dbReference>
<evidence type="ECO:0000313" key="3">
    <source>
        <dbReference type="Proteomes" id="UP000814243"/>
    </source>
</evidence>
<dbReference type="Proteomes" id="UP000814243">
    <property type="component" value="Unassembled WGS sequence"/>
</dbReference>
<keyword evidence="1" id="KW-0732">Signal</keyword>
<comment type="caution">
    <text evidence="2">The sequence shown here is derived from an EMBL/GenBank/DDBJ whole genome shotgun (WGS) entry which is preliminary data.</text>
</comment>
<proteinExistence type="predicted"/>
<feature type="signal peptide" evidence="1">
    <location>
        <begin position="1"/>
        <end position="18"/>
    </location>
</feature>
<accession>A0A922MH79</accession>
<reference evidence="2" key="1">
    <citation type="journal article" date="2021" name="G3 (Bethesda)">
        <title>Genome and transcriptome analysis of the beet armyworm Spodoptera exigua reveals targets for pest control. .</title>
        <authorList>
            <person name="Simon S."/>
            <person name="Breeschoten T."/>
            <person name="Jansen H.J."/>
            <person name="Dirks R.P."/>
            <person name="Schranz M.E."/>
            <person name="Ros V.I.D."/>
        </authorList>
    </citation>
    <scope>NUCLEOTIDE SEQUENCE</scope>
    <source>
        <strain evidence="2">TB_SE_WUR_2020</strain>
    </source>
</reference>
<name>A0A922MH79_SPOEX</name>
<sequence>MYGLLALIVIISVKTINPAVIRLDDIKFNVNGAPTVTDKNNETVTTPKSVNEDVNNTDKADLTENRTNSAIVTDSPIVLSNVPVIVPAKTIPKKKHQEMLLKNRRRQNEEFKHKPHIKVTIIKSETSNATAANTTDLVAKNVSENLIESRRTPGFSVYVPISEDILPRYDEDSVGKGIERSGLSLIDLKGKNLRIRL</sequence>
<evidence type="ECO:0000313" key="2">
    <source>
        <dbReference type="EMBL" id="KAH9636761.1"/>
    </source>
</evidence>
<feature type="chain" id="PRO_5037253422" evidence="1">
    <location>
        <begin position="19"/>
        <end position="197"/>
    </location>
</feature>